<dbReference type="RefSeq" id="WP_134436177.1">
    <property type="nucleotide sequence ID" value="NZ_SOML01000004.1"/>
</dbReference>
<proteinExistence type="inferred from homology"/>
<dbReference type="Proteomes" id="UP000297861">
    <property type="component" value="Unassembled WGS sequence"/>
</dbReference>
<dbReference type="GO" id="GO:0009279">
    <property type="term" value="C:cell outer membrane"/>
    <property type="evidence" value="ECO:0007669"/>
    <property type="project" value="UniProtKB-SubCell"/>
</dbReference>
<evidence type="ECO:0000256" key="4">
    <source>
        <dbReference type="ARBA" id="ARBA00023136"/>
    </source>
</evidence>
<comment type="similarity">
    <text evidence="2">Belongs to the SusD family.</text>
</comment>
<reference evidence="8 9" key="1">
    <citation type="submission" date="2019-03" db="EMBL/GenBank/DDBJ databases">
        <title>San Antonio Military Medical Center submission to MRSN (WRAIR), pending publication.</title>
        <authorList>
            <person name="Blyth D.M."/>
            <person name="Mccarthy S.L."/>
            <person name="Schall S.E."/>
            <person name="Stam J.A."/>
            <person name="Ong A.C."/>
            <person name="Mcgann P.T."/>
        </authorList>
    </citation>
    <scope>NUCLEOTIDE SEQUENCE [LARGE SCALE GENOMIC DNA]</scope>
    <source>
        <strain evidence="8 9">MRSN571793</strain>
    </source>
</reference>
<dbReference type="OrthoDB" id="727588at2"/>
<evidence type="ECO:0000256" key="2">
    <source>
        <dbReference type="ARBA" id="ARBA00006275"/>
    </source>
</evidence>
<gene>
    <name evidence="8" type="ORF">E2605_08860</name>
</gene>
<protein>
    <submittedName>
        <fullName evidence="8">RagB/SusD family nutrient uptake outer membrane protein</fullName>
    </submittedName>
</protein>
<dbReference type="Pfam" id="PF14322">
    <property type="entry name" value="SusD-like_3"/>
    <property type="match status" value="1"/>
</dbReference>
<evidence type="ECO:0000256" key="1">
    <source>
        <dbReference type="ARBA" id="ARBA00004442"/>
    </source>
</evidence>
<evidence type="ECO:0000259" key="7">
    <source>
        <dbReference type="Pfam" id="PF14322"/>
    </source>
</evidence>
<dbReference type="Gene3D" id="1.25.40.390">
    <property type="match status" value="1"/>
</dbReference>
<dbReference type="InterPro" id="IPR012944">
    <property type="entry name" value="SusD_RagB_dom"/>
</dbReference>
<accession>A0A4Y8L5Z3</accession>
<sequence length="638" mass="72282">MKKIIYITIAACSFVFSSCNDFLETESPSKMTDETVYSSTYYAESAVLGIYDRIADAQMYAQRISLNWSTNNDIEFVGADETSYNQNSNRGVSNYYATSGNSVLLWTRIYQMIERANLVIVGLQNSPLMSGTTSEQAAFKSLLAEAKAMRAMGYFELVKHWGDIPFKTEPTKNDLSNVYLPKTDRDSIYDFIIEDLTEAQKDLPWVGNSAGSVSYSNSERITKGFVKGLIARVALARGGYSLRDKAGYPMERGANWEKYYEIAREQCKEVMDQGIYTLKSNYETIWTDVCALNPDGVNGENLYEVALGLGQSGEIGYSIGVRFYTNTKYGYGNNSNVVNTSAYYYYSFDQKDTRRDATIATASYGNSSGDLKEVFQSNPLSYNFAKWDQRWMSKNATWLSYNKGANNKWGYGVNWIVMRYADILLMYAEAENELNGPTASAKDALMQVRARAFNGVANSTAEVTDYVDNLMSQQQFFNAIVNERAWEFGGEAIRKFDLIRWNLLSKKIQDQRDAFAEMINGGTVKIFDKSYDNLPQAIYYRYKDDKENIDKANINYYKANAELDALSDDEVKKAGYTKVKWMFGFSDENKTNYLTRIKLFSSGLQKAYNGTCDDRYLFPIHTSVIGDYGGVVTNSYGY</sequence>
<name>A0A4Y8L5Z3_9BACT</name>
<evidence type="ECO:0000313" key="8">
    <source>
        <dbReference type="EMBL" id="TFD96912.1"/>
    </source>
</evidence>
<dbReference type="PROSITE" id="PS51257">
    <property type="entry name" value="PROKAR_LIPOPROTEIN"/>
    <property type="match status" value="1"/>
</dbReference>
<keyword evidence="3" id="KW-0732">Signal</keyword>
<comment type="caution">
    <text evidence="8">The sequence shown here is derived from an EMBL/GenBank/DDBJ whole genome shotgun (WGS) entry which is preliminary data.</text>
</comment>
<dbReference type="EMBL" id="SOML01000004">
    <property type="protein sequence ID" value="TFD96912.1"/>
    <property type="molecule type" value="Genomic_DNA"/>
</dbReference>
<dbReference type="InterPro" id="IPR033985">
    <property type="entry name" value="SusD-like_N"/>
</dbReference>
<keyword evidence="9" id="KW-1185">Reference proteome</keyword>
<evidence type="ECO:0000256" key="5">
    <source>
        <dbReference type="ARBA" id="ARBA00023237"/>
    </source>
</evidence>
<dbReference type="AlphaFoldDB" id="A0A4Y8L5Z3"/>
<evidence type="ECO:0000256" key="3">
    <source>
        <dbReference type="ARBA" id="ARBA00022729"/>
    </source>
</evidence>
<dbReference type="SUPFAM" id="SSF48452">
    <property type="entry name" value="TPR-like"/>
    <property type="match status" value="1"/>
</dbReference>
<evidence type="ECO:0000259" key="6">
    <source>
        <dbReference type="Pfam" id="PF07980"/>
    </source>
</evidence>
<dbReference type="InterPro" id="IPR011990">
    <property type="entry name" value="TPR-like_helical_dom_sf"/>
</dbReference>
<dbReference type="STRING" id="1121485.GCA_000426485_02993"/>
<comment type="subcellular location">
    <subcellularLocation>
        <location evidence="1">Cell outer membrane</location>
    </subcellularLocation>
</comment>
<organism evidence="8 9">
    <name type="scientific">Dysgonomonas capnocytophagoides</name>
    <dbReference type="NCBI Taxonomy" id="45254"/>
    <lineage>
        <taxon>Bacteria</taxon>
        <taxon>Pseudomonadati</taxon>
        <taxon>Bacteroidota</taxon>
        <taxon>Bacteroidia</taxon>
        <taxon>Bacteroidales</taxon>
        <taxon>Dysgonomonadaceae</taxon>
        <taxon>Dysgonomonas</taxon>
    </lineage>
</organism>
<feature type="domain" description="SusD-like N-terminal" evidence="7">
    <location>
        <begin position="21"/>
        <end position="233"/>
    </location>
</feature>
<evidence type="ECO:0000313" key="9">
    <source>
        <dbReference type="Proteomes" id="UP000297861"/>
    </source>
</evidence>
<keyword evidence="4" id="KW-0472">Membrane</keyword>
<dbReference type="Pfam" id="PF07980">
    <property type="entry name" value="SusD_RagB"/>
    <property type="match status" value="1"/>
</dbReference>
<keyword evidence="5" id="KW-0998">Cell outer membrane</keyword>
<feature type="domain" description="RagB/SusD" evidence="6">
    <location>
        <begin position="337"/>
        <end position="638"/>
    </location>
</feature>